<dbReference type="AlphaFoldDB" id="A0A377W615"/>
<reference evidence="2 3" key="1">
    <citation type="submission" date="2018-06" db="EMBL/GenBank/DDBJ databases">
        <authorList>
            <consortium name="Pathogen Informatics"/>
            <person name="Doyle S."/>
        </authorList>
    </citation>
    <scope>NUCLEOTIDE SEQUENCE [LARGE SCALE GENOMIC DNA]</scope>
    <source>
        <strain evidence="2 3">NCTC9637</strain>
    </source>
</reference>
<feature type="region of interest" description="Disordered" evidence="1">
    <location>
        <begin position="69"/>
        <end position="88"/>
    </location>
</feature>
<accession>A0A377W615</accession>
<proteinExistence type="predicted"/>
<evidence type="ECO:0000313" key="2">
    <source>
        <dbReference type="EMBL" id="STT48671.1"/>
    </source>
</evidence>
<evidence type="ECO:0000313" key="3">
    <source>
        <dbReference type="Proteomes" id="UP000255099"/>
    </source>
</evidence>
<sequence>MPGGGCALPGLRAVSHRSVTIQAGQGPRRPAAGKPRLAAAVGRPPARGDEKRQMEMVLCRLADNKINLRPGKDALAPGAGKPRPGFRC</sequence>
<organism evidence="2 3">
    <name type="scientific">Klebsiella pneumoniae</name>
    <dbReference type="NCBI Taxonomy" id="573"/>
    <lineage>
        <taxon>Bacteria</taxon>
        <taxon>Pseudomonadati</taxon>
        <taxon>Pseudomonadota</taxon>
        <taxon>Gammaproteobacteria</taxon>
        <taxon>Enterobacterales</taxon>
        <taxon>Enterobacteriaceae</taxon>
        <taxon>Klebsiella/Raoultella group</taxon>
        <taxon>Klebsiella</taxon>
        <taxon>Klebsiella pneumoniae complex</taxon>
    </lineage>
</organism>
<dbReference type="EMBL" id="UGLB01000003">
    <property type="protein sequence ID" value="STT48671.1"/>
    <property type="molecule type" value="Genomic_DNA"/>
</dbReference>
<evidence type="ECO:0000256" key="1">
    <source>
        <dbReference type="SAM" id="MobiDB-lite"/>
    </source>
</evidence>
<name>A0A377W615_KLEPN</name>
<gene>
    <name evidence="2" type="ORF">NCTC9637_03618</name>
</gene>
<dbReference type="Proteomes" id="UP000255099">
    <property type="component" value="Unassembled WGS sequence"/>
</dbReference>
<protein>
    <submittedName>
        <fullName evidence="2">Uncharacterized protein</fullName>
    </submittedName>
</protein>
<feature type="region of interest" description="Disordered" evidence="1">
    <location>
        <begin position="20"/>
        <end position="51"/>
    </location>
</feature>